<dbReference type="PANTHER" id="PTHR23339">
    <property type="entry name" value="TYROSINE SPECIFIC PROTEIN PHOSPHATASE AND DUAL SPECIFICITY PROTEIN PHOSPHATASE"/>
    <property type="match status" value="1"/>
</dbReference>
<dbReference type="EMBL" id="VAFM01000001">
    <property type="protein sequence ID" value="TKW61215.1"/>
    <property type="molecule type" value="Genomic_DNA"/>
</dbReference>
<name>A0A6N4RB03_BLAVI</name>
<evidence type="ECO:0000313" key="3">
    <source>
        <dbReference type="Proteomes" id="UP000320948"/>
    </source>
</evidence>
<dbReference type="Gene3D" id="3.90.190.10">
    <property type="entry name" value="Protein tyrosine phosphatase superfamily"/>
    <property type="match status" value="1"/>
</dbReference>
<dbReference type="InterPro" id="IPR026893">
    <property type="entry name" value="Tyr/Ser_Pase_IphP-type"/>
</dbReference>
<dbReference type="Proteomes" id="UP000320948">
    <property type="component" value="Unassembled WGS sequence"/>
</dbReference>
<comment type="caution">
    <text evidence="2">The sequence shown here is derived from an EMBL/GenBank/DDBJ whole genome shotgun (WGS) entry which is preliminary data.</text>
</comment>
<evidence type="ECO:0000313" key="2">
    <source>
        <dbReference type="EMBL" id="TKW61215.1"/>
    </source>
</evidence>
<organism evidence="2 3">
    <name type="scientific">Blastochloris viridis</name>
    <name type="common">Rhodopseudomonas viridis</name>
    <dbReference type="NCBI Taxonomy" id="1079"/>
    <lineage>
        <taxon>Bacteria</taxon>
        <taxon>Pseudomonadati</taxon>
        <taxon>Pseudomonadota</taxon>
        <taxon>Alphaproteobacteria</taxon>
        <taxon>Hyphomicrobiales</taxon>
        <taxon>Blastochloridaceae</taxon>
        <taxon>Blastochloris</taxon>
    </lineage>
</organism>
<dbReference type="InterPro" id="IPR000387">
    <property type="entry name" value="Tyr_Pase_dom"/>
</dbReference>
<dbReference type="InterPro" id="IPR016130">
    <property type="entry name" value="Tyr_Pase_AS"/>
</dbReference>
<dbReference type="PROSITE" id="PS50056">
    <property type="entry name" value="TYR_PHOSPHATASE_2"/>
    <property type="match status" value="1"/>
</dbReference>
<dbReference type="GO" id="GO:0004721">
    <property type="term" value="F:phosphoprotein phosphatase activity"/>
    <property type="evidence" value="ECO:0007669"/>
    <property type="project" value="InterPro"/>
</dbReference>
<evidence type="ECO:0000259" key="1">
    <source>
        <dbReference type="PROSITE" id="PS50056"/>
    </source>
</evidence>
<gene>
    <name evidence="2" type="ORF">DI628_00880</name>
</gene>
<proteinExistence type="predicted"/>
<dbReference type="InterPro" id="IPR050561">
    <property type="entry name" value="PTP"/>
</dbReference>
<dbReference type="PROSITE" id="PS00383">
    <property type="entry name" value="TYR_PHOSPHATASE_1"/>
    <property type="match status" value="1"/>
</dbReference>
<protein>
    <submittedName>
        <fullName evidence="2">Protein tyrosine phosphatase</fullName>
    </submittedName>
</protein>
<dbReference type="InterPro" id="IPR029021">
    <property type="entry name" value="Prot-tyrosine_phosphatase-like"/>
</dbReference>
<reference evidence="2 3" key="1">
    <citation type="journal article" date="2017" name="Nat. Commun.">
        <title>In situ click chemistry generation of cyclooxygenase-2 inhibitors.</title>
        <authorList>
            <person name="Bhardwaj A."/>
            <person name="Kaur J."/>
            <person name="Wuest M."/>
            <person name="Wuest F."/>
        </authorList>
    </citation>
    <scope>NUCLEOTIDE SEQUENCE [LARGE SCALE GENOMIC DNA]</scope>
    <source>
        <strain evidence="2">S2_018_000_R2_106</strain>
    </source>
</reference>
<feature type="domain" description="Tyrosine specific protein phosphatases" evidence="1">
    <location>
        <begin position="105"/>
        <end position="159"/>
    </location>
</feature>
<dbReference type="Pfam" id="PF13350">
    <property type="entry name" value="Y_phosphatase3"/>
    <property type="match status" value="1"/>
</dbReference>
<sequence length="190" mass="21732">MKFTRKRLSFAAILLVLLLGWLWYDHFIEDGNFTIVTPHTLYRSGTLSHHEWKEILRENPPFRSVLNLRGKPHKADDREWYVREESLSEKSGISFYTFGISANTKPTLAQMNEMVEIMRAAPKPLLIHCKSGSDRTGLATALYLYAIEGKTAEEAARHLSIRFGHFPWLTSHTGAMDAAFAEYVAAHPQR</sequence>
<dbReference type="SUPFAM" id="SSF52799">
    <property type="entry name" value="(Phosphotyrosine protein) phosphatases II"/>
    <property type="match status" value="1"/>
</dbReference>
<dbReference type="AlphaFoldDB" id="A0A6N4RB03"/>
<accession>A0A6N4RB03</accession>